<protein>
    <submittedName>
        <fullName evidence="2">Uncharacterized protein</fullName>
    </submittedName>
</protein>
<keyword evidence="3" id="KW-1185">Reference proteome</keyword>
<sequence length="140" mass="15783">MNMDDTNVGSSDGPSESESGNTLEDKFSRKFQSIYVNEENSNYEQIKMVLGLQEEIVCNKMHKAMSPISAISGYLDLMKIMLENDSSNESIERYRSKVEEGIGELGDIVEELYEIFDETDQNNRSVSITEMSSDASRRAS</sequence>
<dbReference type="RefSeq" id="WP_095605856.1">
    <property type="nucleotide sequence ID" value="NZ_NSKE01000003.1"/>
</dbReference>
<feature type="region of interest" description="Disordered" evidence="1">
    <location>
        <begin position="1"/>
        <end position="25"/>
    </location>
</feature>
<feature type="compositionally biased region" description="Low complexity" evidence="1">
    <location>
        <begin position="9"/>
        <end position="20"/>
    </location>
</feature>
<dbReference type="EMBL" id="NSKE01000003">
    <property type="protein sequence ID" value="PAU94989.1"/>
    <property type="molecule type" value="Genomic_DNA"/>
</dbReference>
<reference evidence="2 3" key="1">
    <citation type="submission" date="2017-08" db="EMBL/GenBank/DDBJ databases">
        <title>Aliifodinibius alkalisoli sp. nov., isolated from saline alkaline soil.</title>
        <authorList>
            <person name="Liu D."/>
            <person name="Zhang G."/>
        </authorList>
    </citation>
    <scope>NUCLEOTIDE SEQUENCE [LARGE SCALE GENOMIC DNA]</scope>
    <source>
        <strain evidence="2 3">WN023</strain>
    </source>
</reference>
<organism evidence="2 3">
    <name type="scientific">Fodinibius salipaludis</name>
    <dbReference type="NCBI Taxonomy" id="2032627"/>
    <lineage>
        <taxon>Bacteria</taxon>
        <taxon>Pseudomonadati</taxon>
        <taxon>Balneolota</taxon>
        <taxon>Balneolia</taxon>
        <taxon>Balneolales</taxon>
        <taxon>Balneolaceae</taxon>
        <taxon>Fodinibius</taxon>
    </lineage>
</organism>
<gene>
    <name evidence="2" type="ORF">CK503_05875</name>
</gene>
<proteinExistence type="predicted"/>
<evidence type="ECO:0000313" key="3">
    <source>
        <dbReference type="Proteomes" id="UP000218831"/>
    </source>
</evidence>
<evidence type="ECO:0000256" key="1">
    <source>
        <dbReference type="SAM" id="MobiDB-lite"/>
    </source>
</evidence>
<dbReference type="AlphaFoldDB" id="A0A2A2GDP0"/>
<dbReference type="OrthoDB" id="1525341at2"/>
<comment type="caution">
    <text evidence="2">The sequence shown here is derived from an EMBL/GenBank/DDBJ whole genome shotgun (WGS) entry which is preliminary data.</text>
</comment>
<evidence type="ECO:0000313" key="2">
    <source>
        <dbReference type="EMBL" id="PAU94989.1"/>
    </source>
</evidence>
<accession>A0A2A2GDP0</accession>
<dbReference type="Proteomes" id="UP000218831">
    <property type="component" value="Unassembled WGS sequence"/>
</dbReference>
<name>A0A2A2GDP0_9BACT</name>